<dbReference type="OrthoDB" id="10266706at2759"/>
<keyword evidence="3" id="KW-0964">Secreted</keyword>
<dbReference type="Pfam" id="PF03024">
    <property type="entry name" value="Folate_rec"/>
    <property type="match status" value="1"/>
</dbReference>
<dbReference type="CTD" id="20233420"/>
<dbReference type="Pfam" id="PF07995">
    <property type="entry name" value="GSDH"/>
    <property type="match status" value="1"/>
</dbReference>
<dbReference type="SUPFAM" id="SSF50952">
    <property type="entry name" value="Soluble quinoprotein glucose dehydrogenase"/>
    <property type="match status" value="1"/>
</dbReference>
<dbReference type="OMA" id="YSVEVRY"/>
<evidence type="ECO:0008006" key="12">
    <source>
        <dbReference type="Google" id="ProtNLM"/>
    </source>
</evidence>
<dbReference type="GO" id="GO:0005576">
    <property type="term" value="C:extracellular region"/>
    <property type="evidence" value="ECO:0007669"/>
    <property type="project" value="UniProtKB-SubCell"/>
</dbReference>
<evidence type="ECO:0000313" key="10">
    <source>
        <dbReference type="EMBL" id="ESO83493.1"/>
    </source>
</evidence>
<organism evidence="10 11">
    <name type="scientific">Lottia gigantea</name>
    <name type="common">Giant owl limpet</name>
    <dbReference type="NCBI Taxonomy" id="225164"/>
    <lineage>
        <taxon>Eukaryota</taxon>
        <taxon>Metazoa</taxon>
        <taxon>Spiralia</taxon>
        <taxon>Lophotrochozoa</taxon>
        <taxon>Mollusca</taxon>
        <taxon>Gastropoda</taxon>
        <taxon>Patellogastropoda</taxon>
        <taxon>Lottioidea</taxon>
        <taxon>Lottiidae</taxon>
        <taxon>Lottia</taxon>
    </lineage>
</organism>
<reference evidence="10 11" key="1">
    <citation type="journal article" date="2013" name="Nature">
        <title>Insights into bilaterian evolution from three spiralian genomes.</title>
        <authorList>
            <person name="Simakov O."/>
            <person name="Marletaz F."/>
            <person name="Cho S.J."/>
            <person name="Edsinger-Gonzales E."/>
            <person name="Havlak P."/>
            <person name="Hellsten U."/>
            <person name="Kuo D.H."/>
            <person name="Larsson T."/>
            <person name="Lv J."/>
            <person name="Arendt D."/>
            <person name="Savage R."/>
            <person name="Osoegawa K."/>
            <person name="de Jong P."/>
            <person name="Grimwood J."/>
            <person name="Chapman J.A."/>
            <person name="Shapiro H."/>
            <person name="Aerts A."/>
            <person name="Otillar R.P."/>
            <person name="Terry A.Y."/>
            <person name="Boore J.L."/>
            <person name="Grigoriev I.V."/>
            <person name="Lindberg D.R."/>
            <person name="Seaver E.C."/>
            <person name="Weisblat D.A."/>
            <person name="Putnam N.H."/>
            <person name="Rokhsar D.S."/>
        </authorList>
    </citation>
    <scope>NUCLEOTIDE SEQUENCE [LARGE SCALE GENOMIC DNA]</scope>
</reference>
<dbReference type="InterPro" id="IPR011042">
    <property type="entry name" value="6-blade_b-propeller_TolB-like"/>
</dbReference>
<evidence type="ECO:0000259" key="9">
    <source>
        <dbReference type="Pfam" id="PF07995"/>
    </source>
</evidence>
<dbReference type="EMBL" id="KB203660">
    <property type="protein sequence ID" value="ESO83493.1"/>
    <property type="molecule type" value="Genomic_DNA"/>
</dbReference>
<dbReference type="PANTHER" id="PTHR19328">
    <property type="entry name" value="HEDGEHOG-INTERACTING PROTEIN"/>
    <property type="match status" value="1"/>
</dbReference>
<name>V3YZA4_LOTGI</name>
<dbReference type="InterPro" id="IPR012938">
    <property type="entry name" value="Glc/Sorbosone_DH"/>
</dbReference>
<keyword evidence="4 7" id="KW-0732">Signal</keyword>
<dbReference type="InterPro" id="IPR011041">
    <property type="entry name" value="Quinoprot_gluc/sorb_DH_b-prop"/>
</dbReference>
<feature type="domain" description="Folate receptor-like" evidence="8">
    <location>
        <begin position="37"/>
        <end position="188"/>
    </location>
</feature>
<dbReference type="HOGENOM" id="CLU_012344_2_1_1"/>
<dbReference type="GeneID" id="20233420"/>
<dbReference type="RefSeq" id="XP_009065751.1">
    <property type="nucleotide sequence ID" value="XM_009067503.1"/>
</dbReference>
<evidence type="ECO:0000256" key="4">
    <source>
        <dbReference type="ARBA" id="ARBA00022729"/>
    </source>
</evidence>
<dbReference type="InterPro" id="IPR018143">
    <property type="entry name" value="Folate_rcpt-like"/>
</dbReference>
<feature type="signal peptide" evidence="7">
    <location>
        <begin position="1"/>
        <end position="25"/>
    </location>
</feature>
<evidence type="ECO:0000313" key="11">
    <source>
        <dbReference type="Proteomes" id="UP000030746"/>
    </source>
</evidence>
<evidence type="ECO:0000256" key="2">
    <source>
        <dbReference type="ARBA" id="ARBA00010658"/>
    </source>
</evidence>
<comment type="similarity">
    <text evidence="2">Belongs to the HHIP family.</text>
</comment>
<sequence>MAKTRQLITSIIGVLCIIFLPISESHPQCLDFKPPFKPKTNHDFCNQYSNFGCCSKSKDDNIQNTFNSLRSLVSEGTWNKCQGTLKDLMCQECSPYAAHIYGVEDTMGDNPFPGLCKNYCETLFDSGCMEITKLIDVNITAKVDLNDKTKFCNHVKLSDVDYCYPELLQNDMLNGNISNVQITSKGCLCLEPFFHNLRNPIFARSPPDGSNRLIIGEQLGIIYVTYPQDKDILQTPFLNISHKVKTTPREGDERGLFQIAFHPKFLSNNKFYIYYSTHLEEHERNIKIKDQIKANHKIRISEFVVSEWDENVADPSTERVILEVYEPYWNHNGGELIFGDDEYLYLFIGDGGNREDPLNVAQNKSHLLGKVLRINIDTGSDQIPYTIPSDNPFVGQPGARGEIYALGVRNIWRCGIDLGDRQTGSAGKGRIVCGDVGQDKFEEIDLITKGANFGWNVWEGGDCFNGETEKCNSLGLVDQPIYYYNHSYGKSVTGGNFYRGCENPNLDGLYIYGDFMSGRLFGLKQDNDTNEWKNKELFMCGPDICKNNLVGKYDQYIISFGEDENAEMYMLVTKKAETDGFTGNIYKIVDPIR</sequence>
<evidence type="ECO:0000256" key="1">
    <source>
        <dbReference type="ARBA" id="ARBA00004613"/>
    </source>
</evidence>
<evidence type="ECO:0000256" key="3">
    <source>
        <dbReference type="ARBA" id="ARBA00022525"/>
    </source>
</evidence>
<keyword evidence="11" id="KW-1185">Reference proteome</keyword>
<evidence type="ECO:0000259" key="8">
    <source>
        <dbReference type="Pfam" id="PF03024"/>
    </source>
</evidence>
<dbReference type="KEGG" id="lgi:LOTGIDRAFT_133340"/>
<dbReference type="PANTHER" id="PTHR19328:SF75">
    <property type="entry name" value="ALDOSE SUGAR DEHYDROGENASE YLII"/>
    <property type="match status" value="1"/>
</dbReference>
<keyword evidence="5" id="KW-1015">Disulfide bond</keyword>
<dbReference type="AlphaFoldDB" id="V3YZA4"/>
<evidence type="ECO:0000256" key="7">
    <source>
        <dbReference type="SAM" id="SignalP"/>
    </source>
</evidence>
<evidence type="ECO:0000256" key="5">
    <source>
        <dbReference type="ARBA" id="ARBA00023157"/>
    </source>
</evidence>
<dbReference type="Gene3D" id="2.120.10.30">
    <property type="entry name" value="TolB, C-terminal domain"/>
    <property type="match status" value="1"/>
</dbReference>
<keyword evidence="6" id="KW-0325">Glycoprotein</keyword>
<feature type="domain" description="Glucose/Sorbosone dehydrogenase" evidence="9">
    <location>
        <begin position="207"/>
        <end position="537"/>
    </location>
</feature>
<gene>
    <name evidence="10" type="ORF">LOTGIDRAFT_133340</name>
</gene>
<comment type="subcellular location">
    <subcellularLocation>
        <location evidence="1">Secreted</location>
    </subcellularLocation>
</comment>
<protein>
    <recommendedName>
        <fullName evidence="12">Glucose/Sorbosone dehydrogenase domain-containing protein</fullName>
    </recommendedName>
</protein>
<dbReference type="Proteomes" id="UP000030746">
    <property type="component" value="Unassembled WGS sequence"/>
</dbReference>
<accession>V3YZA4</accession>
<proteinExistence type="inferred from homology"/>
<feature type="chain" id="PRO_5004716199" description="Glucose/Sorbosone dehydrogenase domain-containing protein" evidence="7">
    <location>
        <begin position="26"/>
        <end position="593"/>
    </location>
</feature>
<evidence type="ECO:0000256" key="6">
    <source>
        <dbReference type="ARBA" id="ARBA00023180"/>
    </source>
</evidence>